<feature type="compositionally biased region" description="Acidic residues" evidence="2">
    <location>
        <begin position="136"/>
        <end position="149"/>
    </location>
</feature>
<evidence type="ECO:0000256" key="2">
    <source>
        <dbReference type="SAM" id="MobiDB-lite"/>
    </source>
</evidence>
<dbReference type="GeneID" id="14871590"/>
<dbReference type="PANTHER" id="PTHR19303:SF73">
    <property type="entry name" value="PROTEIN PDC2"/>
    <property type="match status" value="1"/>
</dbReference>
<dbReference type="OMA" id="STSNIGC"/>
<feature type="compositionally biased region" description="Low complexity" evidence="2">
    <location>
        <begin position="159"/>
        <end position="170"/>
    </location>
</feature>
<keyword evidence="1" id="KW-0238">DNA-binding</keyword>
<dbReference type="InterPro" id="IPR050863">
    <property type="entry name" value="CenT-Element_Derived"/>
</dbReference>
<dbReference type="Pfam" id="PF03221">
    <property type="entry name" value="HTH_Tnp_Tc5"/>
    <property type="match status" value="1"/>
</dbReference>
<dbReference type="RefSeq" id="XP_004358010.1">
    <property type="nucleotide sequence ID" value="XM_004357953.1"/>
</dbReference>
<dbReference type="GO" id="GO:0005634">
    <property type="term" value="C:nucleus"/>
    <property type="evidence" value="ECO:0007669"/>
    <property type="project" value="TreeGrafter"/>
</dbReference>
<evidence type="ECO:0000259" key="3">
    <source>
        <dbReference type="PROSITE" id="PS51253"/>
    </source>
</evidence>
<keyword evidence="5" id="KW-1185">Reference proteome</keyword>
<protein>
    <recommendedName>
        <fullName evidence="3">HTH CENPB-type domain-containing protein</fullName>
    </recommendedName>
</protein>
<dbReference type="SMART" id="SM00674">
    <property type="entry name" value="CENPB"/>
    <property type="match status" value="1"/>
</dbReference>
<proteinExistence type="predicted"/>
<dbReference type="Gene3D" id="1.10.10.60">
    <property type="entry name" value="Homeodomain-like"/>
    <property type="match status" value="1"/>
</dbReference>
<dbReference type="PANTHER" id="PTHR19303">
    <property type="entry name" value="TRANSPOSON"/>
    <property type="match status" value="1"/>
</dbReference>
<organism evidence="4 5">
    <name type="scientific">Cavenderia fasciculata</name>
    <name type="common">Slime mold</name>
    <name type="synonym">Dictyostelium fasciculatum</name>
    <dbReference type="NCBI Taxonomy" id="261658"/>
    <lineage>
        <taxon>Eukaryota</taxon>
        <taxon>Amoebozoa</taxon>
        <taxon>Evosea</taxon>
        <taxon>Eumycetozoa</taxon>
        <taxon>Dictyostelia</taxon>
        <taxon>Acytosteliales</taxon>
        <taxon>Cavenderiaceae</taxon>
        <taxon>Cavenderia</taxon>
    </lineage>
</organism>
<dbReference type="GO" id="GO:0003677">
    <property type="term" value="F:DNA binding"/>
    <property type="evidence" value="ECO:0007669"/>
    <property type="project" value="UniProtKB-KW"/>
</dbReference>
<dbReference type="Proteomes" id="UP000007797">
    <property type="component" value="Unassembled WGS sequence"/>
</dbReference>
<dbReference type="InterPro" id="IPR009057">
    <property type="entry name" value="Homeodomain-like_sf"/>
</dbReference>
<reference evidence="5" key="1">
    <citation type="journal article" date="2011" name="Genome Res.">
        <title>Phylogeny-wide analysis of social amoeba genomes highlights ancient origins for complex intercellular communication.</title>
        <authorList>
            <person name="Heidel A.J."/>
            <person name="Lawal H.M."/>
            <person name="Felder M."/>
            <person name="Schilde C."/>
            <person name="Helps N.R."/>
            <person name="Tunggal B."/>
            <person name="Rivero F."/>
            <person name="John U."/>
            <person name="Schleicher M."/>
            <person name="Eichinger L."/>
            <person name="Platzer M."/>
            <person name="Noegel A.A."/>
            <person name="Schaap P."/>
            <person name="Gloeckner G."/>
        </authorList>
    </citation>
    <scope>NUCLEOTIDE SEQUENCE [LARGE SCALE GENOMIC DNA]</scope>
    <source>
        <strain evidence="5">SH3</strain>
    </source>
</reference>
<dbReference type="PROSITE" id="PS51253">
    <property type="entry name" value="HTH_CENPB"/>
    <property type="match status" value="1"/>
</dbReference>
<feature type="region of interest" description="Disordered" evidence="2">
    <location>
        <begin position="133"/>
        <end position="181"/>
    </location>
</feature>
<feature type="domain" description="HTH CENPB-type" evidence="3">
    <location>
        <begin position="306"/>
        <end position="375"/>
    </location>
</feature>
<dbReference type="InterPro" id="IPR006600">
    <property type="entry name" value="HTH_CenpB_DNA-bd_dom"/>
</dbReference>
<feature type="region of interest" description="Disordered" evidence="2">
    <location>
        <begin position="197"/>
        <end position="220"/>
    </location>
</feature>
<evidence type="ECO:0000313" key="5">
    <source>
        <dbReference type="Proteomes" id="UP000007797"/>
    </source>
</evidence>
<evidence type="ECO:0000256" key="1">
    <source>
        <dbReference type="ARBA" id="ARBA00023125"/>
    </source>
</evidence>
<gene>
    <name evidence="4" type="ORF">DFA_00294</name>
</gene>
<sequence length="375" mass="41994">MELSFILNQQQREQAQQQQQLGGLQHLQEIIHSNSFNINNNNNNQNNNNNNNNNTQEITDINNNNNNNDRALLNNSTEAVVETLLLAKYGKNPHGFNLNFNNIKNHHLHHHNSQQVYVSPSKQQQFNIPTPTMVNDNEDDDNMSSDIDENSPLNSLTEASAMASSPLSSPRGCGHSVSESAPVSPAYSFTSPFSPASSSNSTSCCNSPRTTTTSSATTTPTITSIVQGNKRQADNNQVVPKKELAGLKKPRKSYEVSKKLEILEEKLQHGMPYVVEKYHISRSIISRWLSNIEKYRSFNKKNLKKLHKGPKASFSVEQEQIILDQINKHKANGELVNGEVIKNIALQLSKQLNNNNFKASSGWLENFKNRHGLKA</sequence>
<dbReference type="EMBL" id="GL883014">
    <property type="protein sequence ID" value="EGG19716.1"/>
    <property type="molecule type" value="Genomic_DNA"/>
</dbReference>
<evidence type="ECO:0000313" key="4">
    <source>
        <dbReference type="EMBL" id="EGG19716.1"/>
    </source>
</evidence>
<dbReference type="SUPFAM" id="SSF46689">
    <property type="entry name" value="Homeodomain-like"/>
    <property type="match status" value="1"/>
</dbReference>
<dbReference type="OrthoDB" id="125347at2759"/>
<accession>F4PY56</accession>
<name>F4PY56_CACFS</name>
<dbReference type="AlphaFoldDB" id="F4PY56"/>
<dbReference type="KEGG" id="dfa:DFA_00294"/>
<feature type="region of interest" description="Disordered" evidence="2">
    <location>
        <begin position="39"/>
        <end position="66"/>
    </location>
</feature>